<accession>A0A918PBJ9</accession>
<feature type="transmembrane region" description="Helical" evidence="2">
    <location>
        <begin position="68"/>
        <end position="89"/>
    </location>
</feature>
<name>A0A918PBJ9_9SPHN</name>
<dbReference type="Proteomes" id="UP000648075">
    <property type="component" value="Unassembled WGS sequence"/>
</dbReference>
<sequence length="853" mass="91540">MPDTGYAGDATLDTAWDADSAADDEAPVRGPSPRLPALLAGAATLGWTVFFAIAQAPRLRSGAAADAIAGLISAWSGPVLLIGIVWLLVMRHSAREGRRFGDVARQLSLQSHELEVRLGSVNRELSLAREFVAAQARDLEALGRIAADRLSQNAETLRTLIADNGARVDTIGNVSKAALDNMEKLRGQLPVIASSAKDVTNNIGNAGRAAHAQLEDMINGFNRLNDFGTASERQVATLRQAVEESLGEFAVRCDQLEVLTNQRFAALNEQSDAFRTALDLSEVDALAAMRSRIAALTTEIEATRGQLDRHEAESLTSLRARLGALRDESDVVSRALTAEQARTLAQWQADLAELETAHDRAARAMGAAQTAALASLSERLAAIEADTGRIDGDIASRAGRIAADAEARRQRMAELETEAANSFAQTLAGIEARMADHQASHRQHADQAAFQAEALNGRLREAEASVRQIVANVRGLEDEMTTHLGTLGDRLNAARATLASTDGDVMRLTDSSLRLLEMIQAGSKHAHEKLPEALAFSEDRLARTEARIQAMLATLHQSGENSVTLGEAIEACNARLSALATDLAVAHEQVDGRGADQVAAMDALRCTIEDIEAAAARVSAQTRDDLATALRELAQAQADAAATFEDEGAARITTFAGTLGDESVKAVDKAMRARVAEISGQLEQAVAHASGVSREATGQLREELTQVDKLLENLEQRVADARRQAEDQVDNDFARRAALITESLNSSAIDISTALSTDIADTAWAAYLRGDRGIFTRRAVSLLEAGEARSIQQVYERDDAFREQVNRYIHDFEAILRQVLSTRDGNALGVTLLSSDMGKLYVALAQGIERLRG</sequence>
<keyword evidence="2" id="KW-0472">Membrane</keyword>
<keyword evidence="2" id="KW-0812">Transmembrane</keyword>
<feature type="coiled-coil region" evidence="1">
    <location>
        <begin position="286"/>
        <end position="313"/>
    </location>
</feature>
<keyword evidence="2" id="KW-1133">Transmembrane helix</keyword>
<organism evidence="3 4">
    <name type="scientific">Novosphingobium colocasiae</name>
    <dbReference type="NCBI Taxonomy" id="1256513"/>
    <lineage>
        <taxon>Bacteria</taxon>
        <taxon>Pseudomonadati</taxon>
        <taxon>Pseudomonadota</taxon>
        <taxon>Alphaproteobacteria</taxon>
        <taxon>Sphingomonadales</taxon>
        <taxon>Sphingomonadaceae</taxon>
        <taxon>Novosphingobium</taxon>
    </lineage>
</organism>
<keyword evidence="4" id="KW-1185">Reference proteome</keyword>
<feature type="coiled-coil region" evidence="1">
    <location>
        <begin position="452"/>
        <end position="479"/>
    </location>
</feature>
<comment type="caution">
    <text evidence="3">The sequence shown here is derived from an EMBL/GenBank/DDBJ whole genome shotgun (WGS) entry which is preliminary data.</text>
</comment>
<reference evidence="3" key="1">
    <citation type="journal article" date="2014" name="Int. J. Syst. Evol. Microbiol.">
        <title>Complete genome sequence of Corynebacterium casei LMG S-19264T (=DSM 44701T), isolated from a smear-ripened cheese.</title>
        <authorList>
            <consortium name="US DOE Joint Genome Institute (JGI-PGF)"/>
            <person name="Walter F."/>
            <person name="Albersmeier A."/>
            <person name="Kalinowski J."/>
            <person name="Ruckert C."/>
        </authorList>
    </citation>
    <scope>NUCLEOTIDE SEQUENCE</scope>
    <source>
        <strain evidence="3">KCTC 32255</strain>
    </source>
</reference>
<evidence type="ECO:0000256" key="2">
    <source>
        <dbReference type="SAM" id="Phobius"/>
    </source>
</evidence>
<gene>
    <name evidence="3" type="ORF">GCM10011614_08930</name>
</gene>
<dbReference type="EMBL" id="BMZA01000002">
    <property type="protein sequence ID" value="GGY96341.1"/>
    <property type="molecule type" value="Genomic_DNA"/>
</dbReference>
<evidence type="ECO:0000313" key="3">
    <source>
        <dbReference type="EMBL" id="GGY96341.1"/>
    </source>
</evidence>
<evidence type="ECO:0000313" key="4">
    <source>
        <dbReference type="Proteomes" id="UP000648075"/>
    </source>
</evidence>
<protein>
    <recommendedName>
        <fullName evidence="5">ATPase</fullName>
    </recommendedName>
</protein>
<evidence type="ECO:0008006" key="5">
    <source>
        <dbReference type="Google" id="ProtNLM"/>
    </source>
</evidence>
<evidence type="ECO:0000256" key="1">
    <source>
        <dbReference type="SAM" id="Coils"/>
    </source>
</evidence>
<feature type="coiled-coil region" evidence="1">
    <location>
        <begin position="601"/>
        <end position="639"/>
    </location>
</feature>
<proteinExistence type="predicted"/>
<feature type="transmembrane region" description="Helical" evidence="2">
    <location>
        <begin position="37"/>
        <end position="56"/>
    </location>
</feature>
<dbReference type="AlphaFoldDB" id="A0A918PBJ9"/>
<reference evidence="3" key="2">
    <citation type="submission" date="2020-09" db="EMBL/GenBank/DDBJ databases">
        <authorList>
            <person name="Sun Q."/>
            <person name="Kim S."/>
        </authorList>
    </citation>
    <scope>NUCLEOTIDE SEQUENCE</scope>
    <source>
        <strain evidence="3">KCTC 32255</strain>
    </source>
</reference>
<keyword evidence="1" id="KW-0175">Coiled coil</keyword>
<feature type="coiled-coil region" evidence="1">
    <location>
        <begin position="697"/>
        <end position="731"/>
    </location>
</feature>